<dbReference type="OrthoDB" id="5574478at2"/>
<keyword evidence="2" id="KW-1185">Reference proteome</keyword>
<accession>A0A495VG62</accession>
<evidence type="ECO:0000313" key="1">
    <source>
        <dbReference type="EMBL" id="RKT47573.1"/>
    </source>
</evidence>
<dbReference type="AlphaFoldDB" id="A0A495VG62"/>
<dbReference type="Proteomes" id="UP000274556">
    <property type="component" value="Unassembled WGS sequence"/>
</dbReference>
<dbReference type="RefSeq" id="WP_120799517.1">
    <property type="nucleotide sequence ID" value="NZ_RBXL01000001.1"/>
</dbReference>
<gene>
    <name evidence="1" type="ORF">BDD21_5169</name>
</gene>
<sequence>MDESTGVGIPTAQTFLDPPSYQYGIDSLISGQEDPAGTLQTIDIDLEPKPTQQSRGILRAAFIADPTDTAAGPWWRNTYTLPDLALNHPARWIRSTETSAPNSPPPSNCLRVQPGSSSMDCLAFRAPDPEDVTGSGFYWIKGLLVTPADAAADQPGPQVV</sequence>
<dbReference type="EMBL" id="RBXL01000001">
    <property type="protein sequence ID" value="RKT47573.1"/>
    <property type="molecule type" value="Genomic_DNA"/>
</dbReference>
<organism evidence="1 2">
    <name type="scientific">Thiocapsa rosea</name>
    <dbReference type="NCBI Taxonomy" id="69360"/>
    <lineage>
        <taxon>Bacteria</taxon>
        <taxon>Pseudomonadati</taxon>
        <taxon>Pseudomonadota</taxon>
        <taxon>Gammaproteobacteria</taxon>
        <taxon>Chromatiales</taxon>
        <taxon>Chromatiaceae</taxon>
        <taxon>Thiocapsa</taxon>
    </lineage>
</organism>
<reference evidence="1 2" key="1">
    <citation type="submission" date="2018-10" db="EMBL/GenBank/DDBJ databases">
        <title>Genomic Encyclopedia of Archaeal and Bacterial Type Strains, Phase II (KMG-II): from individual species to whole genera.</title>
        <authorList>
            <person name="Goeker M."/>
        </authorList>
    </citation>
    <scope>NUCLEOTIDE SEQUENCE [LARGE SCALE GENOMIC DNA]</scope>
    <source>
        <strain evidence="1 2">DSM 235</strain>
    </source>
</reference>
<proteinExistence type="predicted"/>
<evidence type="ECO:0000313" key="2">
    <source>
        <dbReference type="Proteomes" id="UP000274556"/>
    </source>
</evidence>
<name>A0A495VG62_9GAMM</name>
<comment type="caution">
    <text evidence="1">The sequence shown here is derived from an EMBL/GenBank/DDBJ whole genome shotgun (WGS) entry which is preliminary data.</text>
</comment>
<protein>
    <submittedName>
        <fullName evidence="1">Uncharacterized protein</fullName>
    </submittedName>
</protein>